<dbReference type="RefSeq" id="WP_091756254.1">
    <property type="nucleotide sequence ID" value="NZ_FOHB01000001.1"/>
</dbReference>
<feature type="region of interest" description="Disordered" evidence="1">
    <location>
        <begin position="1"/>
        <end position="66"/>
    </location>
</feature>
<evidence type="ECO:0000256" key="1">
    <source>
        <dbReference type="SAM" id="MobiDB-lite"/>
    </source>
</evidence>
<gene>
    <name evidence="2" type="ORF">SAMN05216199_1259</name>
</gene>
<reference evidence="3" key="1">
    <citation type="submission" date="2016-10" db="EMBL/GenBank/DDBJ databases">
        <authorList>
            <person name="Varghese N."/>
            <person name="Submissions S."/>
        </authorList>
    </citation>
    <scope>NUCLEOTIDE SEQUENCE [LARGE SCALE GENOMIC DNA]</scope>
    <source>
        <strain evidence="3">CGMCC 1.6963</strain>
    </source>
</reference>
<evidence type="ECO:0000313" key="3">
    <source>
        <dbReference type="Proteomes" id="UP000199019"/>
    </source>
</evidence>
<accession>A0A1H9S4Z7</accession>
<name>A0A1H9S4Z7_9MICO</name>
<sequence>MSIPRPNPIEEGTAPQVLGSPWLDQDTAPPADHKPQPELPRNVGDLHPTEFDKFPIDQVMDAPWID</sequence>
<organism evidence="2 3">
    <name type="scientific">Pedococcus cremeus</name>
    <dbReference type="NCBI Taxonomy" id="587636"/>
    <lineage>
        <taxon>Bacteria</taxon>
        <taxon>Bacillati</taxon>
        <taxon>Actinomycetota</taxon>
        <taxon>Actinomycetes</taxon>
        <taxon>Micrococcales</taxon>
        <taxon>Intrasporangiaceae</taxon>
        <taxon>Pedococcus</taxon>
    </lineage>
</organism>
<dbReference type="Proteomes" id="UP000199019">
    <property type="component" value="Unassembled WGS sequence"/>
</dbReference>
<keyword evidence="3" id="KW-1185">Reference proteome</keyword>
<evidence type="ECO:0000313" key="2">
    <source>
        <dbReference type="EMBL" id="SER79998.1"/>
    </source>
</evidence>
<protein>
    <submittedName>
        <fullName evidence="2">Uncharacterized protein</fullName>
    </submittedName>
</protein>
<dbReference type="AlphaFoldDB" id="A0A1H9S4Z7"/>
<dbReference type="EMBL" id="FOHB01000001">
    <property type="protein sequence ID" value="SER79998.1"/>
    <property type="molecule type" value="Genomic_DNA"/>
</dbReference>
<proteinExistence type="predicted"/>
<dbReference type="STRING" id="587636.SAMN05216199_1259"/>